<dbReference type="GO" id="GO:0016887">
    <property type="term" value="F:ATP hydrolysis activity"/>
    <property type="evidence" value="ECO:0007669"/>
    <property type="project" value="InterPro"/>
</dbReference>
<evidence type="ECO:0000256" key="2">
    <source>
        <dbReference type="ARBA" id="ARBA00007025"/>
    </source>
</evidence>
<protein>
    <recommendedName>
        <fullName evidence="14">P-loop containing nucleoside triphosphate hydrolase protein</fullName>
    </recommendedName>
</protein>
<feature type="non-terminal residue" evidence="12">
    <location>
        <position position="731"/>
    </location>
</feature>
<evidence type="ECO:0000256" key="8">
    <source>
        <dbReference type="ARBA" id="ARBA00023242"/>
    </source>
</evidence>
<dbReference type="STRING" id="675120.M2WLL4"/>
<dbReference type="InterPro" id="IPR014001">
    <property type="entry name" value="Helicase_ATP-bd"/>
</dbReference>
<evidence type="ECO:0000256" key="9">
    <source>
        <dbReference type="SAM" id="MobiDB-lite"/>
    </source>
</evidence>
<dbReference type="InterPro" id="IPR001650">
    <property type="entry name" value="Helicase_C-like"/>
</dbReference>
<keyword evidence="13" id="KW-1185">Reference proteome</keyword>
<keyword evidence="5" id="KW-0347">Helicase</keyword>
<dbReference type="SMART" id="SM00490">
    <property type="entry name" value="HELICc"/>
    <property type="match status" value="1"/>
</dbReference>
<feature type="region of interest" description="Disordered" evidence="9">
    <location>
        <begin position="1"/>
        <end position="41"/>
    </location>
</feature>
<evidence type="ECO:0008006" key="14">
    <source>
        <dbReference type="Google" id="ProtNLM"/>
    </source>
</evidence>
<evidence type="ECO:0000259" key="11">
    <source>
        <dbReference type="PROSITE" id="PS51194"/>
    </source>
</evidence>
<evidence type="ECO:0000256" key="4">
    <source>
        <dbReference type="ARBA" id="ARBA00022801"/>
    </source>
</evidence>
<name>M2WLL4_DOTSN</name>
<keyword evidence="6" id="KW-0067">ATP-binding</keyword>
<reference evidence="13" key="1">
    <citation type="journal article" date="2012" name="PLoS Genet.">
        <title>The genomes of the fungal plant pathogens Cladosporium fulvum and Dothistroma septosporum reveal adaptation to different hosts and lifestyles but also signatures of common ancestry.</title>
        <authorList>
            <person name="de Wit P.J.G.M."/>
            <person name="van der Burgt A."/>
            <person name="Oekmen B."/>
            <person name="Stergiopoulos I."/>
            <person name="Abd-Elsalam K.A."/>
            <person name="Aerts A.L."/>
            <person name="Bahkali A.H."/>
            <person name="Beenen H.G."/>
            <person name="Chettri P."/>
            <person name="Cox M.P."/>
            <person name="Datema E."/>
            <person name="de Vries R.P."/>
            <person name="Dhillon B."/>
            <person name="Ganley A.R."/>
            <person name="Griffiths S.A."/>
            <person name="Guo Y."/>
            <person name="Hamelin R.C."/>
            <person name="Henrissat B."/>
            <person name="Kabir M.S."/>
            <person name="Jashni M.K."/>
            <person name="Kema G."/>
            <person name="Klaubauf S."/>
            <person name="Lapidus A."/>
            <person name="Levasseur A."/>
            <person name="Lindquist E."/>
            <person name="Mehrabi R."/>
            <person name="Ohm R.A."/>
            <person name="Owen T.J."/>
            <person name="Salamov A."/>
            <person name="Schwelm A."/>
            <person name="Schijlen E."/>
            <person name="Sun H."/>
            <person name="van den Burg H.A."/>
            <person name="van Ham R.C.H.J."/>
            <person name="Zhang S."/>
            <person name="Goodwin S.B."/>
            <person name="Grigoriev I.V."/>
            <person name="Collemare J."/>
            <person name="Bradshaw R.E."/>
        </authorList>
    </citation>
    <scope>NUCLEOTIDE SEQUENCE [LARGE SCALE GENOMIC DNA]</scope>
    <source>
        <strain evidence="13">NZE10 / CBS 128990</strain>
    </source>
</reference>
<organism evidence="12 13">
    <name type="scientific">Dothistroma septosporum (strain NZE10 / CBS 128990)</name>
    <name type="common">Red band needle blight fungus</name>
    <name type="synonym">Mycosphaerella pini</name>
    <dbReference type="NCBI Taxonomy" id="675120"/>
    <lineage>
        <taxon>Eukaryota</taxon>
        <taxon>Fungi</taxon>
        <taxon>Dikarya</taxon>
        <taxon>Ascomycota</taxon>
        <taxon>Pezizomycotina</taxon>
        <taxon>Dothideomycetes</taxon>
        <taxon>Dothideomycetidae</taxon>
        <taxon>Mycosphaerellales</taxon>
        <taxon>Mycosphaerellaceae</taxon>
        <taxon>Dothistroma</taxon>
    </lineage>
</organism>
<dbReference type="Gene3D" id="3.40.50.300">
    <property type="entry name" value="P-loop containing nucleotide triphosphate hydrolases"/>
    <property type="match status" value="1"/>
</dbReference>
<dbReference type="EMBL" id="KB446540">
    <property type="protein sequence ID" value="EME42903.1"/>
    <property type="molecule type" value="Genomic_DNA"/>
</dbReference>
<feature type="domain" description="Helicase ATP-binding" evidence="10">
    <location>
        <begin position="99"/>
        <end position="306"/>
    </location>
</feature>
<feature type="compositionally biased region" description="Low complexity" evidence="9">
    <location>
        <begin position="14"/>
        <end position="25"/>
    </location>
</feature>
<dbReference type="CDD" id="cd18793">
    <property type="entry name" value="SF2_C_SNF"/>
    <property type="match status" value="1"/>
</dbReference>
<evidence type="ECO:0000256" key="5">
    <source>
        <dbReference type="ARBA" id="ARBA00022806"/>
    </source>
</evidence>
<dbReference type="PANTHER" id="PTHR45797">
    <property type="entry name" value="RAD54-LIKE"/>
    <property type="match status" value="1"/>
</dbReference>
<dbReference type="InterPro" id="IPR038718">
    <property type="entry name" value="SNF2-like_sf"/>
</dbReference>
<evidence type="ECO:0000256" key="1">
    <source>
        <dbReference type="ARBA" id="ARBA00004123"/>
    </source>
</evidence>
<dbReference type="GO" id="GO:0005524">
    <property type="term" value="F:ATP binding"/>
    <property type="evidence" value="ECO:0007669"/>
    <property type="project" value="UniProtKB-KW"/>
</dbReference>
<dbReference type="OMA" id="CISGFET"/>
<evidence type="ECO:0000256" key="7">
    <source>
        <dbReference type="ARBA" id="ARBA00023125"/>
    </source>
</evidence>
<accession>M2WLL4</accession>
<dbReference type="SMART" id="SM00487">
    <property type="entry name" value="DEXDc"/>
    <property type="match status" value="1"/>
</dbReference>
<dbReference type="Pfam" id="PF00176">
    <property type="entry name" value="SNF2-rel_dom"/>
    <property type="match status" value="1"/>
</dbReference>
<dbReference type="SUPFAM" id="SSF52540">
    <property type="entry name" value="P-loop containing nucleoside triphosphate hydrolases"/>
    <property type="match status" value="2"/>
</dbReference>
<feature type="region of interest" description="Disordered" evidence="9">
    <location>
        <begin position="707"/>
        <end position="731"/>
    </location>
</feature>
<feature type="compositionally biased region" description="Acidic residues" evidence="9">
    <location>
        <begin position="710"/>
        <end position="720"/>
    </location>
</feature>
<dbReference type="OrthoDB" id="2020972at2759"/>
<dbReference type="Pfam" id="PF00271">
    <property type="entry name" value="Helicase_C"/>
    <property type="match status" value="1"/>
</dbReference>
<gene>
    <name evidence="12" type="ORF">DOTSEDRAFT_115246</name>
</gene>
<dbReference type="GO" id="GO:0003677">
    <property type="term" value="F:DNA binding"/>
    <property type="evidence" value="ECO:0007669"/>
    <property type="project" value="UniProtKB-KW"/>
</dbReference>
<feature type="domain" description="Helicase C-terminal" evidence="11">
    <location>
        <begin position="500"/>
        <end position="648"/>
    </location>
</feature>
<dbReference type="Gene3D" id="3.40.50.10810">
    <property type="entry name" value="Tandem AAA-ATPase domain"/>
    <property type="match status" value="1"/>
</dbReference>
<evidence type="ECO:0000313" key="13">
    <source>
        <dbReference type="Proteomes" id="UP000016933"/>
    </source>
</evidence>
<dbReference type="GO" id="GO:0005634">
    <property type="term" value="C:nucleus"/>
    <property type="evidence" value="ECO:0007669"/>
    <property type="project" value="UniProtKB-SubCell"/>
</dbReference>
<dbReference type="InterPro" id="IPR049730">
    <property type="entry name" value="SNF2/RAD54-like_C"/>
</dbReference>
<dbReference type="PROSITE" id="PS51194">
    <property type="entry name" value="HELICASE_CTER"/>
    <property type="match status" value="1"/>
</dbReference>
<dbReference type="Proteomes" id="UP000016933">
    <property type="component" value="Unassembled WGS sequence"/>
</dbReference>
<evidence type="ECO:0000313" key="12">
    <source>
        <dbReference type="EMBL" id="EME42903.1"/>
    </source>
</evidence>
<feature type="compositionally biased region" description="Basic and acidic residues" evidence="9">
    <location>
        <begin position="721"/>
        <end position="731"/>
    </location>
</feature>
<dbReference type="InterPro" id="IPR027417">
    <property type="entry name" value="P-loop_NTPase"/>
</dbReference>
<keyword evidence="7" id="KW-0238">DNA-binding</keyword>
<dbReference type="HOGENOM" id="CLU_000315_11_3_1"/>
<dbReference type="PROSITE" id="PS51192">
    <property type="entry name" value="HELICASE_ATP_BIND_1"/>
    <property type="match status" value="1"/>
</dbReference>
<sequence length="731" mass="82338">ETPHRKRKRRVEESASALQSQNNAAKRMERFKTHKAQASNSQQLVAMVQRDPTNSKIPINSVKSEDDESIYVHQRIAQVMKGHQIDGVQFMWREITADDGGDTSPQGCLLTHTMGLGKTMQTIAVLVAVNEAAQSQNLKVSRQLPPQLRLNAERERQLRMMVLCPPALMENWKKEIKKWAGDRLPNVFCIESGPNKNHLDDMQHWYRIGGVLVIGYELFRNKVHRKESKNAKTNLANNQDGDEIDRCLLRGPELVVADEVHNLRNRNARSIAVEGMVTQSRIGLSGTPLSNNVDEIYALITFVSPGYLGEPKEFRAHYAEPIQQGLYDDSTSYEKRRSLKKLKVLQNRIEPKVNRADIDSLRGFIPPKTEFVLTLPLTSVQQRAYGRFVSAVLGDKQNEKASQVQIFAWLDILGLLTTHPLAFKNKLQKPVVKKIRGRATTPQGGTASDDGGVDVDDTVDLADEAVLALGFSQETVDEIVDGITDELDVQHSAKMSMLVNILELSATCDDKVLVFSGSLGTLDTVQQILADRGMKCGRIDGKVPPPRRLQLIAEFDKSKSMNVLLCSTRASGVGLNIQGANRVVILDFGFNPTHEEQAVGRAYRLGQKKPVFVYRMVMGSTFEQHIYNKQLFKQSLFQRVVDRKNPRRVAKKNTREFLFEPQHVQQKDIAQWVGKDATVLDRVLRQELTAAAQAGTEDMTIRDLTTYETLQEEDNDDPLTEQEKKEVQEEL</sequence>
<proteinExistence type="inferred from homology"/>
<evidence type="ECO:0000259" key="10">
    <source>
        <dbReference type="PROSITE" id="PS51192"/>
    </source>
</evidence>
<reference evidence="12 13" key="2">
    <citation type="journal article" date="2012" name="PLoS Pathog.">
        <title>Diverse lifestyles and strategies of plant pathogenesis encoded in the genomes of eighteen Dothideomycetes fungi.</title>
        <authorList>
            <person name="Ohm R.A."/>
            <person name="Feau N."/>
            <person name="Henrissat B."/>
            <person name="Schoch C.L."/>
            <person name="Horwitz B.A."/>
            <person name="Barry K.W."/>
            <person name="Condon B.J."/>
            <person name="Copeland A.C."/>
            <person name="Dhillon B."/>
            <person name="Glaser F."/>
            <person name="Hesse C.N."/>
            <person name="Kosti I."/>
            <person name="LaButti K."/>
            <person name="Lindquist E.A."/>
            <person name="Lucas S."/>
            <person name="Salamov A.A."/>
            <person name="Bradshaw R.E."/>
            <person name="Ciuffetti L."/>
            <person name="Hamelin R.C."/>
            <person name="Kema G.H.J."/>
            <person name="Lawrence C."/>
            <person name="Scott J.A."/>
            <person name="Spatafora J.W."/>
            <person name="Turgeon B.G."/>
            <person name="de Wit P.J.G.M."/>
            <person name="Zhong S."/>
            <person name="Goodwin S.B."/>
            <person name="Grigoriev I.V."/>
        </authorList>
    </citation>
    <scope>NUCLEOTIDE SEQUENCE [LARGE SCALE GENOMIC DNA]</scope>
    <source>
        <strain evidence="13">NZE10 / CBS 128990</strain>
    </source>
</reference>
<feature type="non-terminal residue" evidence="12">
    <location>
        <position position="1"/>
    </location>
</feature>
<keyword evidence="4" id="KW-0378">Hydrolase</keyword>
<comment type="subcellular location">
    <subcellularLocation>
        <location evidence="1">Nucleus</location>
    </subcellularLocation>
</comment>
<dbReference type="InterPro" id="IPR044574">
    <property type="entry name" value="ARIP4-like"/>
</dbReference>
<dbReference type="PANTHER" id="PTHR45797:SF1">
    <property type="entry name" value="HELICASE ARIP4"/>
    <property type="match status" value="1"/>
</dbReference>
<dbReference type="InterPro" id="IPR000330">
    <property type="entry name" value="SNF2_N"/>
</dbReference>
<evidence type="ECO:0000256" key="3">
    <source>
        <dbReference type="ARBA" id="ARBA00022741"/>
    </source>
</evidence>
<dbReference type="AlphaFoldDB" id="M2WLL4"/>
<keyword evidence="8" id="KW-0539">Nucleus</keyword>
<dbReference type="GO" id="GO:0004386">
    <property type="term" value="F:helicase activity"/>
    <property type="evidence" value="ECO:0007669"/>
    <property type="project" value="UniProtKB-KW"/>
</dbReference>
<comment type="similarity">
    <text evidence="2">Belongs to the SNF2/RAD54 helicase family.</text>
</comment>
<keyword evidence="3" id="KW-0547">Nucleotide-binding</keyword>
<evidence type="ECO:0000256" key="6">
    <source>
        <dbReference type="ARBA" id="ARBA00022840"/>
    </source>
</evidence>
<dbReference type="eggNOG" id="KOG1015">
    <property type="taxonomic scope" value="Eukaryota"/>
</dbReference>